<dbReference type="KEGG" id="spai:FPZ24_12870"/>
<dbReference type="SUPFAM" id="SSF46689">
    <property type="entry name" value="Homeodomain-like"/>
    <property type="match status" value="1"/>
</dbReference>
<keyword evidence="13" id="KW-1185">Reference proteome</keyword>
<dbReference type="AlphaFoldDB" id="A0A5B8LJU2"/>
<dbReference type="GO" id="GO:0006355">
    <property type="term" value="P:regulation of DNA-templated transcription"/>
    <property type="evidence" value="ECO:0007669"/>
    <property type="project" value="InterPro"/>
</dbReference>
<evidence type="ECO:0000256" key="4">
    <source>
        <dbReference type="ARBA" id="ARBA00023012"/>
    </source>
</evidence>
<dbReference type="SUPFAM" id="SSF52540">
    <property type="entry name" value="P-loop containing nucleoside triphosphate hydrolases"/>
    <property type="match status" value="1"/>
</dbReference>
<dbReference type="PROSITE" id="PS00688">
    <property type="entry name" value="SIGMA54_INTERACT_3"/>
    <property type="match status" value="1"/>
</dbReference>
<dbReference type="CDD" id="cd00009">
    <property type="entry name" value="AAA"/>
    <property type="match status" value="1"/>
</dbReference>
<sequence>MSAGPVIFVEDDDELRRATLQALELAEFDVRAFARADEAVTAVTRDFAGIVVTDIRMPYMDGLELLTAVRAIDPDIPVILITGHGDIAMAVGAMRDGAADFLTKPFAADHLAAAVRRSLAHRALVMDNRHLRALADAPDPGEPLIGESPPMLRLRQVIRQLADADIDVLVEGETGTGKELVATMLHRQGPRRARPLIAVNCGALPDGLAEIELFGHAADSVPHTRLSRTGQIAASSGGTLLLDEIDSMPLAMQARLLRVLEEREVQPIGADRPQPVDLRVVATSKVDLAEDVKAGRFRADLLYRLSTARVRVPALRERGDDVLALFAAFAGEAARQFGKADWRIDAATSGRLRRHDWPGNVRELRNAAIEAVLGVAEPSGAPRATSKSLSARVADYEAGEIRAALTASRGRVAPVLATLGLPRKTLYDKMTRLGISPRDFR</sequence>
<keyword evidence="6" id="KW-0238">DNA-binding</keyword>
<dbReference type="InterPro" id="IPR003593">
    <property type="entry name" value="AAA+_ATPase"/>
</dbReference>
<evidence type="ECO:0000256" key="3">
    <source>
        <dbReference type="ARBA" id="ARBA00022840"/>
    </source>
</evidence>
<dbReference type="InterPro" id="IPR009057">
    <property type="entry name" value="Homeodomain-like_sf"/>
</dbReference>
<dbReference type="Gene3D" id="1.10.8.60">
    <property type="match status" value="1"/>
</dbReference>
<evidence type="ECO:0000313" key="13">
    <source>
        <dbReference type="Proteomes" id="UP000315673"/>
    </source>
</evidence>
<keyword evidence="2" id="KW-0547">Nucleotide-binding</keyword>
<feature type="domain" description="Response regulatory" evidence="11">
    <location>
        <begin position="5"/>
        <end position="119"/>
    </location>
</feature>
<keyword evidence="4" id="KW-0902">Two-component regulatory system</keyword>
<dbReference type="FunFam" id="3.40.50.2300:FF:000018">
    <property type="entry name" value="DNA-binding transcriptional regulator NtrC"/>
    <property type="match status" value="1"/>
</dbReference>
<dbReference type="EMBL" id="CP042306">
    <property type="protein sequence ID" value="QDZ08256.1"/>
    <property type="molecule type" value="Genomic_DNA"/>
</dbReference>
<dbReference type="Gene3D" id="3.40.50.300">
    <property type="entry name" value="P-loop containing nucleotide triphosphate hydrolases"/>
    <property type="match status" value="1"/>
</dbReference>
<dbReference type="CDD" id="cd17549">
    <property type="entry name" value="REC_DctD-like"/>
    <property type="match status" value="1"/>
</dbReference>
<evidence type="ECO:0000259" key="10">
    <source>
        <dbReference type="PROSITE" id="PS50045"/>
    </source>
</evidence>
<dbReference type="PANTHER" id="PTHR32071:SF57">
    <property type="entry name" value="C4-DICARBOXYLATE TRANSPORT TRANSCRIPTIONAL REGULATORY PROTEIN DCTD"/>
    <property type="match status" value="1"/>
</dbReference>
<dbReference type="Pfam" id="PF00072">
    <property type="entry name" value="Response_reg"/>
    <property type="match status" value="1"/>
</dbReference>
<proteinExistence type="predicted"/>
<feature type="modified residue" description="4-aspartylphosphate" evidence="9">
    <location>
        <position position="54"/>
    </location>
</feature>
<dbReference type="Pfam" id="PF00158">
    <property type="entry name" value="Sigma54_activat"/>
    <property type="match status" value="1"/>
</dbReference>
<protein>
    <submittedName>
        <fullName evidence="12">Sigma-54-dependent Fis family transcriptional regulator</fullName>
    </submittedName>
</protein>
<dbReference type="PROSITE" id="PS50110">
    <property type="entry name" value="RESPONSE_REGULATORY"/>
    <property type="match status" value="1"/>
</dbReference>
<evidence type="ECO:0000256" key="2">
    <source>
        <dbReference type="ARBA" id="ARBA00022741"/>
    </source>
</evidence>
<dbReference type="SMART" id="SM00382">
    <property type="entry name" value="AAA"/>
    <property type="match status" value="1"/>
</dbReference>
<dbReference type="InterPro" id="IPR058031">
    <property type="entry name" value="AAA_lid_NorR"/>
</dbReference>
<dbReference type="Gene3D" id="1.10.10.60">
    <property type="entry name" value="Homeodomain-like"/>
    <property type="match status" value="1"/>
</dbReference>
<dbReference type="InterPro" id="IPR025944">
    <property type="entry name" value="Sigma_54_int_dom_CS"/>
</dbReference>
<dbReference type="GO" id="GO:0005524">
    <property type="term" value="F:ATP binding"/>
    <property type="evidence" value="ECO:0007669"/>
    <property type="project" value="UniProtKB-KW"/>
</dbReference>
<dbReference type="Proteomes" id="UP000315673">
    <property type="component" value="Chromosome"/>
</dbReference>
<dbReference type="InterPro" id="IPR001789">
    <property type="entry name" value="Sig_transdc_resp-reg_receiver"/>
</dbReference>
<evidence type="ECO:0000256" key="9">
    <source>
        <dbReference type="PROSITE-ProRule" id="PRU00169"/>
    </source>
</evidence>
<evidence type="ECO:0000256" key="7">
    <source>
        <dbReference type="ARBA" id="ARBA00023159"/>
    </source>
</evidence>
<dbReference type="GO" id="GO:0000160">
    <property type="term" value="P:phosphorelay signal transduction system"/>
    <property type="evidence" value="ECO:0007669"/>
    <property type="project" value="UniProtKB-KW"/>
</dbReference>
<reference evidence="12 13" key="1">
    <citation type="submission" date="2019-07" db="EMBL/GenBank/DDBJ databases">
        <title>Full genome sequence of Sphingomonas sp. 4R-6-7(HKS19).</title>
        <authorList>
            <person name="Im W.-T."/>
        </authorList>
    </citation>
    <scope>NUCLEOTIDE SEQUENCE [LARGE SCALE GENOMIC DNA]</scope>
    <source>
        <strain evidence="12 13">HKS19</strain>
    </source>
</reference>
<dbReference type="GO" id="GO:0003677">
    <property type="term" value="F:DNA binding"/>
    <property type="evidence" value="ECO:0007669"/>
    <property type="project" value="UniProtKB-KW"/>
</dbReference>
<keyword evidence="7" id="KW-0010">Activator</keyword>
<accession>A0A5B8LJU2</accession>
<evidence type="ECO:0000256" key="6">
    <source>
        <dbReference type="ARBA" id="ARBA00023125"/>
    </source>
</evidence>
<keyword evidence="8" id="KW-0804">Transcription</keyword>
<dbReference type="RefSeq" id="WP_146572596.1">
    <property type="nucleotide sequence ID" value="NZ_CP042306.1"/>
</dbReference>
<dbReference type="FunFam" id="3.40.50.300:FF:000006">
    <property type="entry name" value="DNA-binding transcriptional regulator NtrC"/>
    <property type="match status" value="1"/>
</dbReference>
<dbReference type="OrthoDB" id="9154941at2"/>
<dbReference type="InterPro" id="IPR011006">
    <property type="entry name" value="CheY-like_superfamily"/>
</dbReference>
<dbReference type="SUPFAM" id="SSF52172">
    <property type="entry name" value="CheY-like"/>
    <property type="match status" value="1"/>
</dbReference>
<dbReference type="Pfam" id="PF25601">
    <property type="entry name" value="AAA_lid_14"/>
    <property type="match status" value="1"/>
</dbReference>
<keyword evidence="3" id="KW-0067">ATP-binding</keyword>
<evidence type="ECO:0000256" key="8">
    <source>
        <dbReference type="ARBA" id="ARBA00023163"/>
    </source>
</evidence>
<dbReference type="InterPro" id="IPR025662">
    <property type="entry name" value="Sigma_54_int_dom_ATP-bd_1"/>
</dbReference>
<evidence type="ECO:0000313" key="12">
    <source>
        <dbReference type="EMBL" id="QDZ08256.1"/>
    </source>
</evidence>
<dbReference type="Gene3D" id="3.40.50.2300">
    <property type="match status" value="1"/>
</dbReference>
<organism evidence="12 13">
    <name type="scientific">Sphingomonas panacisoli</name>
    <dbReference type="NCBI Taxonomy" id="1813879"/>
    <lineage>
        <taxon>Bacteria</taxon>
        <taxon>Pseudomonadati</taxon>
        <taxon>Pseudomonadota</taxon>
        <taxon>Alphaproteobacteria</taxon>
        <taxon>Sphingomonadales</taxon>
        <taxon>Sphingomonadaceae</taxon>
        <taxon>Sphingomonas</taxon>
    </lineage>
</organism>
<evidence type="ECO:0000259" key="11">
    <source>
        <dbReference type="PROSITE" id="PS50110"/>
    </source>
</evidence>
<dbReference type="PROSITE" id="PS00676">
    <property type="entry name" value="SIGMA54_INTERACT_2"/>
    <property type="match status" value="1"/>
</dbReference>
<dbReference type="PROSITE" id="PS50045">
    <property type="entry name" value="SIGMA54_INTERACT_4"/>
    <property type="match status" value="1"/>
</dbReference>
<evidence type="ECO:0000256" key="1">
    <source>
        <dbReference type="ARBA" id="ARBA00022553"/>
    </source>
</evidence>
<dbReference type="PROSITE" id="PS00675">
    <property type="entry name" value="SIGMA54_INTERACT_1"/>
    <property type="match status" value="1"/>
</dbReference>
<keyword evidence="1 9" id="KW-0597">Phosphoprotein</keyword>
<keyword evidence="5" id="KW-0805">Transcription regulation</keyword>
<dbReference type="InterPro" id="IPR002078">
    <property type="entry name" value="Sigma_54_int"/>
</dbReference>
<name>A0A5B8LJU2_9SPHN</name>
<gene>
    <name evidence="12" type="ORF">FPZ24_12870</name>
</gene>
<dbReference type="InterPro" id="IPR027417">
    <property type="entry name" value="P-loop_NTPase"/>
</dbReference>
<evidence type="ECO:0000256" key="5">
    <source>
        <dbReference type="ARBA" id="ARBA00023015"/>
    </source>
</evidence>
<feature type="domain" description="Sigma-54 factor interaction" evidence="10">
    <location>
        <begin position="144"/>
        <end position="373"/>
    </location>
</feature>
<dbReference type="PANTHER" id="PTHR32071">
    <property type="entry name" value="TRANSCRIPTIONAL REGULATORY PROTEIN"/>
    <property type="match status" value="1"/>
</dbReference>
<dbReference type="SMART" id="SM00448">
    <property type="entry name" value="REC"/>
    <property type="match status" value="1"/>
</dbReference>
<dbReference type="InterPro" id="IPR025943">
    <property type="entry name" value="Sigma_54_int_dom_ATP-bd_2"/>
</dbReference>